<dbReference type="CDD" id="cd07067">
    <property type="entry name" value="HP_PGM_like"/>
    <property type="match status" value="1"/>
</dbReference>
<dbReference type="OrthoDB" id="3296006at2"/>
<dbReference type="Proteomes" id="UP000295164">
    <property type="component" value="Unassembled WGS sequence"/>
</dbReference>
<dbReference type="SMART" id="SM00855">
    <property type="entry name" value="PGAM"/>
    <property type="match status" value="1"/>
</dbReference>
<dbReference type="RefSeq" id="WP_131854113.1">
    <property type="nucleotide sequence ID" value="NZ_SKFH01000049.1"/>
</dbReference>
<dbReference type="AlphaFoldDB" id="A0A4V2WM07"/>
<accession>A0A4V2WM07</accession>
<evidence type="ECO:0000313" key="1">
    <source>
        <dbReference type="EMBL" id="TCZ65679.1"/>
    </source>
</evidence>
<dbReference type="PROSITE" id="PS51257">
    <property type="entry name" value="PROKAR_LIPOPROTEIN"/>
    <property type="match status" value="1"/>
</dbReference>
<dbReference type="InterPro" id="IPR013078">
    <property type="entry name" value="His_Pase_superF_clade-1"/>
</dbReference>
<dbReference type="Pfam" id="PF00300">
    <property type="entry name" value="His_Phos_1"/>
    <property type="match status" value="1"/>
</dbReference>
<gene>
    <name evidence="1" type="ORF">E0486_17305</name>
</gene>
<sequence length="161" mass="17346">MRFILPVLLIVLASCQTTRYYIVRHGEKADPAAGTGSDVPLSPAGEARAQALQARLANARLKYVYSTNYTRTKATAAPAASAAGLGLVFYDPKDTAFVGRVLAQGPGNTLIVGHSNSVDDLVNRFLGRSELTDLPDSAYGDLFIITKRGKRMSFRHAQFGE</sequence>
<dbReference type="Gene3D" id="3.40.50.1240">
    <property type="entry name" value="Phosphoglycerate mutase-like"/>
    <property type="match status" value="1"/>
</dbReference>
<organism evidence="1 2">
    <name type="scientific">Flaviaesturariibacter aridisoli</name>
    <dbReference type="NCBI Taxonomy" id="2545761"/>
    <lineage>
        <taxon>Bacteria</taxon>
        <taxon>Pseudomonadati</taxon>
        <taxon>Bacteroidota</taxon>
        <taxon>Chitinophagia</taxon>
        <taxon>Chitinophagales</taxon>
        <taxon>Chitinophagaceae</taxon>
        <taxon>Flaviaestuariibacter</taxon>
    </lineage>
</organism>
<comment type="caution">
    <text evidence="1">The sequence shown here is derived from an EMBL/GenBank/DDBJ whole genome shotgun (WGS) entry which is preliminary data.</text>
</comment>
<evidence type="ECO:0000313" key="2">
    <source>
        <dbReference type="Proteomes" id="UP000295164"/>
    </source>
</evidence>
<reference evidence="1 2" key="1">
    <citation type="submission" date="2019-03" db="EMBL/GenBank/DDBJ databases">
        <authorList>
            <person name="Kim M.K.M."/>
        </authorList>
    </citation>
    <scope>NUCLEOTIDE SEQUENCE [LARGE SCALE GENOMIC DNA]</scope>
    <source>
        <strain evidence="1 2">17J68-15</strain>
    </source>
</reference>
<protein>
    <submittedName>
        <fullName evidence="1">Histidine phosphatase family protein</fullName>
    </submittedName>
</protein>
<proteinExistence type="predicted"/>
<keyword evidence="2" id="KW-1185">Reference proteome</keyword>
<dbReference type="InterPro" id="IPR029033">
    <property type="entry name" value="His_PPase_superfam"/>
</dbReference>
<dbReference type="SUPFAM" id="SSF53254">
    <property type="entry name" value="Phosphoglycerate mutase-like"/>
    <property type="match status" value="1"/>
</dbReference>
<name>A0A4V2WM07_9BACT</name>
<dbReference type="EMBL" id="SKFH01000049">
    <property type="protein sequence ID" value="TCZ65679.1"/>
    <property type="molecule type" value="Genomic_DNA"/>
</dbReference>